<name>A0A2P2KV40_RHIMU</name>
<sequence length="24" mass="2806">MGTKIIKHYMHNMENSLTSNEILT</sequence>
<evidence type="ECO:0000313" key="1">
    <source>
        <dbReference type="EMBL" id="MBX09568.1"/>
    </source>
</evidence>
<dbReference type="EMBL" id="GGEC01029084">
    <property type="protein sequence ID" value="MBX09568.1"/>
    <property type="molecule type" value="Transcribed_RNA"/>
</dbReference>
<dbReference type="AlphaFoldDB" id="A0A2P2KV40"/>
<protein>
    <submittedName>
        <fullName evidence="1">Uncharacterized protein</fullName>
    </submittedName>
</protein>
<reference evidence="1" key="1">
    <citation type="submission" date="2018-02" db="EMBL/GenBank/DDBJ databases">
        <title>Rhizophora mucronata_Transcriptome.</title>
        <authorList>
            <person name="Meera S.P."/>
            <person name="Sreeshan A."/>
            <person name="Augustine A."/>
        </authorList>
    </citation>
    <scope>NUCLEOTIDE SEQUENCE</scope>
    <source>
        <tissue evidence="1">Leaf</tissue>
    </source>
</reference>
<accession>A0A2P2KV40</accession>
<proteinExistence type="predicted"/>
<organism evidence="1">
    <name type="scientific">Rhizophora mucronata</name>
    <name type="common">Asiatic mangrove</name>
    <dbReference type="NCBI Taxonomy" id="61149"/>
    <lineage>
        <taxon>Eukaryota</taxon>
        <taxon>Viridiplantae</taxon>
        <taxon>Streptophyta</taxon>
        <taxon>Embryophyta</taxon>
        <taxon>Tracheophyta</taxon>
        <taxon>Spermatophyta</taxon>
        <taxon>Magnoliopsida</taxon>
        <taxon>eudicotyledons</taxon>
        <taxon>Gunneridae</taxon>
        <taxon>Pentapetalae</taxon>
        <taxon>rosids</taxon>
        <taxon>fabids</taxon>
        <taxon>Malpighiales</taxon>
        <taxon>Rhizophoraceae</taxon>
        <taxon>Rhizophora</taxon>
    </lineage>
</organism>